<comment type="similarity">
    <text evidence="2">Belongs to the NrfD family.</text>
</comment>
<name>A4TYU0_9PROT</name>
<dbReference type="InterPro" id="IPR052049">
    <property type="entry name" value="Electron_transfer_protein"/>
</dbReference>
<feature type="transmembrane region" description="Helical" evidence="7">
    <location>
        <begin position="164"/>
        <end position="187"/>
    </location>
</feature>
<evidence type="ECO:0000256" key="7">
    <source>
        <dbReference type="SAM" id="Phobius"/>
    </source>
</evidence>
<dbReference type="Gene3D" id="1.20.1630.10">
    <property type="entry name" value="Formate dehydrogenase/DMSO reductase domain"/>
    <property type="match status" value="1"/>
</dbReference>
<dbReference type="PANTHER" id="PTHR34856:SF2">
    <property type="entry name" value="PROTEIN NRFD"/>
    <property type="match status" value="1"/>
</dbReference>
<dbReference type="EMBL" id="CU459003">
    <property type="protein sequence ID" value="CAM75797.1"/>
    <property type="molecule type" value="Genomic_DNA"/>
</dbReference>
<keyword evidence="5 7" id="KW-1133">Transmembrane helix</keyword>
<accession>A4TYU0</accession>
<keyword evidence="4 7" id="KW-0812">Transmembrane</keyword>
<reference evidence="8" key="1">
    <citation type="journal article" date="2007" name="J. Bacteriol.">
        <title>Comparative genome analysis of four magnetotactic bacteria reveals a complex set of group-specific genes implicated in magnetosome biomineralization and function.</title>
        <authorList>
            <person name="Richter M."/>
            <person name="Kube M."/>
            <person name="Bazylinski D.A."/>
            <person name="Lombardot T."/>
            <person name="Gloeckner F.O."/>
            <person name="Reinhardt R."/>
            <person name="Schueler D."/>
        </authorList>
    </citation>
    <scope>NUCLEOTIDE SEQUENCE</scope>
    <source>
        <strain evidence="8">MSR-1</strain>
    </source>
</reference>
<keyword evidence="6 7" id="KW-0472">Membrane</keyword>
<dbReference type="GO" id="GO:0005886">
    <property type="term" value="C:plasma membrane"/>
    <property type="evidence" value="ECO:0007669"/>
    <property type="project" value="UniProtKB-SubCell"/>
</dbReference>
<gene>
    <name evidence="8" type="primary">dsrP</name>
    <name evidence="8" type="ORF">MGR_3361</name>
</gene>
<evidence type="ECO:0000256" key="3">
    <source>
        <dbReference type="ARBA" id="ARBA00022475"/>
    </source>
</evidence>
<comment type="subcellular location">
    <subcellularLocation>
        <location evidence="1">Cell membrane</location>
        <topology evidence="1">Multi-pass membrane protein</topology>
    </subcellularLocation>
</comment>
<evidence type="ECO:0000256" key="5">
    <source>
        <dbReference type="ARBA" id="ARBA00022989"/>
    </source>
</evidence>
<dbReference type="InterPro" id="IPR005614">
    <property type="entry name" value="NrfD-like"/>
</dbReference>
<sequence>MKRIDYLSVRAWTPGWLMLMAGLAVIVALAGAAVLYMEHQGHHVTGMTNQVVWGMPHVFAIFLIVAASGALNVASIGSVFGREPYQPLGRLSALLAMALLAGGLGVLVLDLGRPDRLIVAMTHFNFKSIFAWNVILYSGFFAVVGVYLWTMLDWKMKRAYKPAAITAFVWRLVLTTGTGSIFGFLLARDAYNSAVMAPLFIAMSFAFGLALFILFLLGSATALERSLSLDLLRRMGKLLALFAAANLYFVALQHGTALYMADRGPVEAFILMNGGIYTILFWGGQVLLGGIVPMALLFRQQATRCHIRFASLMVVAGGMAQVYVILIGGQAFPLGLFPGMEVSSSFMDGQVAAYAPTLAEILLGLGGCALALVITIVGISAFRILPAELGATEARE</sequence>
<dbReference type="Pfam" id="PF03916">
    <property type="entry name" value="NrfD"/>
    <property type="match status" value="1"/>
</dbReference>
<proteinExistence type="inferred from homology"/>
<feature type="transmembrane region" description="Helical" evidence="7">
    <location>
        <begin position="310"/>
        <end position="332"/>
    </location>
</feature>
<evidence type="ECO:0000256" key="2">
    <source>
        <dbReference type="ARBA" id="ARBA00008929"/>
    </source>
</evidence>
<feature type="transmembrane region" description="Helical" evidence="7">
    <location>
        <begin position="238"/>
        <end position="259"/>
    </location>
</feature>
<feature type="transmembrane region" description="Helical" evidence="7">
    <location>
        <begin position="129"/>
        <end position="152"/>
    </location>
</feature>
<feature type="transmembrane region" description="Helical" evidence="7">
    <location>
        <begin position="57"/>
        <end position="79"/>
    </location>
</feature>
<evidence type="ECO:0000256" key="1">
    <source>
        <dbReference type="ARBA" id="ARBA00004651"/>
    </source>
</evidence>
<feature type="transmembrane region" description="Helical" evidence="7">
    <location>
        <begin position="91"/>
        <end position="109"/>
    </location>
</feature>
<dbReference type="PANTHER" id="PTHR34856">
    <property type="entry name" value="PROTEIN NRFD"/>
    <property type="match status" value="1"/>
</dbReference>
<organism evidence="8">
    <name type="scientific">Magnetospirillum gryphiswaldense</name>
    <dbReference type="NCBI Taxonomy" id="55518"/>
    <lineage>
        <taxon>Bacteria</taxon>
        <taxon>Pseudomonadati</taxon>
        <taxon>Pseudomonadota</taxon>
        <taxon>Alphaproteobacteria</taxon>
        <taxon>Rhodospirillales</taxon>
        <taxon>Rhodospirillaceae</taxon>
        <taxon>Magnetospirillum</taxon>
    </lineage>
</organism>
<feature type="transmembrane region" description="Helical" evidence="7">
    <location>
        <begin position="352"/>
        <end position="385"/>
    </location>
</feature>
<evidence type="ECO:0000256" key="6">
    <source>
        <dbReference type="ARBA" id="ARBA00023136"/>
    </source>
</evidence>
<dbReference type="RefSeq" id="WP_024082033.1">
    <property type="nucleotide sequence ID" value="NZ_CP027527.1"/>
</dbReference>
<evidence type="ECO:0000256" key="4">
    <source>
        <dbReference type="ARBA" id="ARBA00022692"/>
    </source>
</evidence>
<feature type="transmembrane region" description="Helical" evidence="7">
    <location>
        <begin position="12"/>
        <end position="37"/>
    </location>
</feature>
<feature type="transmembrane region" description="Helical" evidence="7">
    <location>
        <begin position="193"/>
        <end position="217"/>
    </location>
</feature>
<keyword evidence="3" id="KW-1003">Cell membrane</keyword>
<protein>
    <submittedName>
        <fullName evidence="8">Hdr-like menaquinol oxidoreductase subunit</fullName>
    </submittedName>
</protein>
<evidence type="ECO:0000313" key="8">
    <source>
        <dbReference type="EMBL" id="CAM75797.1"/>
    </source>
</evidence>
<dbReference type="AlphaFoldDB" id="A4TYU0"/>
<feature type="transmembrane region" description="Helical" evidence="7">
    <location>
        <begin position="279"/>
        <end position="298"/>
    </location>
</feature>